<dbReference type="CDD" id="cd19176">
    <property type="entry name" value="SET_SETD3"/>
    <property type="match status" value="1"/>
</dbReference>
<dbReference type="Gene3D" id="3.90.1410.10">
    <property type="entry name" value="set domain protein methyltransferase, domain 1"/>
    <property type="match status" value="1"/>
</dbReference>
<name>A0A9P1N2T0_9PELO</name>
<keyword evidence="3 4" id="KW-0949">S-adenosyl-L-methionine</keyword>
<dbReference type="EC" id="2.1.1.85" evidence="4"/>
<dbReference type="SUPFAM" id="SSF82199">
    <property type="entry name" value="SET domain"/>
    <property type="match status" value="1"/>
</dbReference>
<proteinExistence type="inferred from homology"/>
<sequence>MTADQQKTEEIVIRLVDGLFSQILTKAPPSNIVELWKEHVEIRRVLDSINEELSKLSDTNQKLKDGSRNADKILEFLKWADQIGIARNNVEVVDSFKTGLELKATGTIPKGHIIAKVPRHAMISLDLARKSSILKKAFERDPIVGNMGNVGLALFVAAQWINQEKSKWHPYISVLPTHFTTPIFYSEQQLLNLKPSPIFEESLLFYRTIARQFAYFFISITQNRVYEHSQKNAKKGDRPVEPPVLYNTPFTITNFTPNLYMWSVGVVTTRVNMVPSEIEQTRDGQVLMMPALIPVLDMANHENVTDQDDENIEDLVCFSSEENVALITSHSELHSGDSATIFYGRRSGGEHLLHNGFVPTHENGFDIFKLKIGIPKTDKDLEAKRKLVKQLIPEAYSPTNVFQFDLVNFPKQPFAEELLIFSAIFVTSSPTKENVETPESRQKAIEFLKNRIILLEKSYGKGIDRSLLSQIGEDGDAARLKTAEIHILQLARVHCEVLEKSRLIA</sequence>
<dbReference type="EMBL" id="CANHGI010000003">
    <property type="protein sequence ID" value="CAI5445780.1"/>
    <property type="molecule type" value="Genomic_DNA"/>
</dbReference>
<dbReference type="InterPro" id="IPR025785">
    <property type="entry name" value="SETD3"/>
</dbReference>
<keyword evidence="6" id="KW-1185">Reference proteome</keyword>
<evidence type="ECO:0000256" key="3">
    <source>
        <dbReference type="ARBA" id="ARBA00022691"/>
    </source>
</evidence>
<dbReference type="InterPro" id="IPR044428">
    <property type="entry name" value="SETD3_SET"/>
</dbReference>
<dbReference type="Proteomes" id="UP001152747">
    <property type="component" value="Unassembled WGS sequence"/>
</dbReference>
<evidence type="ECO:0000256" key="4">
    <source>
        <dbReference type="PROSITE-ProRule" id="PRU00898"/>
    </source>
</evidence>
<dbReference type="PROSITE" id="PS51565">
    <property type="entry name" value="SAM_MT85_SETD3"/>
    <property type="match status" value="1"/>
</dbReference>
<protein>
    <recommendedName>
        <fullName evidence="4">protein-histidine N-methyltransferase</fullName>
        <ecNumber evidence="4">2.1.1.85</ecNumber>
    </recommendedName>
</protein>
<accession>A0A9P1N2T0</accession>
<keyword evidence="1 4" id="KW-0489">Methyltransferase</keyword>
<dbReference type="PANTHER" id="PTHR13271">
    <property type="entry name" value="UNCHARACTERIZED PUTATIVE METHYLTRANSFERASE"/>
    <property type="match status" value="1"/>
</dbReference>
<keyword evidence="2 4" id="KW-0808">Transferase</keyword>
<dbReference type="GO" id="GO:0032259">
    <property type="term" value="P:methylation"/>
    <property type="evidence" value="ECO:0007669"/>
    <property type="project" value="UniProtKB-KW"/>
</dbReference>
<evidence type="ECO:0000313" key="5">
    <source>
        <dbReference type="EMBL" id="CAI5445780.1"/>
    </source>
</evidence>
<organism evidence="5 6">
    <name type="scientific">Caenorhabditis angaria</name>
    <dbReference type="NCBI Taxonomy" id="860376"/>
    <lineage>
        <taxon>Eukaryota</taxon>
        <taxon>Metazoa</taxon>
        <taxon>Ecdysozoa</taxon>
        <taxon>Nematoda</taxon>
        <taxon>Chromadorea</taxon>
        <taxon>Rhabditida</taxon>
        <taxon>Rhabditina</taxon>
        <taxon>Rhabditomorpha</taxon>
        <taxon>Rhabditoidea</taxon>
        <taxon>Rhabditidae</taxon>
        <taxon>Peloderinae</taxon>
        <taxon>Caenorhabditis</taxon>
    </lineage>
</organism>
<dbReference type="OrthoDB" id="441812at2759"/>
<dbReference type="GO" id="GO:0016279">
    <property type="term" value="F:protein-lysine N-methyltransferase activity"/>
    <property type="evidence" value="ECO:0007669"/>
    <property type="project" value="TreeGrafter"/>
</dbReference>
<evidence type="ECO:0000256" key="2">
    <source>
        <dbReference type="ARBA" id="ARBA00022679"/>
    </source>
</evidence>
<dbReference type="GO" id="GO:0018064">
    <property type="term" value="F:protein-L-histidine N-tele-methyltransferase activity"/>
    <property type="evidence" value="ECO:0007669"/>
    <property type="project" value="UniProtKB-EC"/>
</dbReference>
<evidence type="ECO:0000313" key="6">
    <source>
        <dbReference type="Proteomes" id="UP001152747"/>
    </source>
</evidence>
<evidence type="ECO:0000256" key="1">
    <source>
        <dbReference type="ARBA" id="ARBA00022603"/>
    </source>
</evidence>
<dbReference type="InterPro" id="IPR050600">
    <property type="entry name" value="SETD3_SETD6_MTase"/>
</dbReference>
<reference evidence="5" key="1">
    <citation type="submission" date="2022-11" db="EMBL/GenBank/DDBJ databases">
        <authorList>
            <person name="Kikuchi T."/>
        </authorList>
    </citation>
    <scope>NUCLEOTIDE SEQUENCE</scope>
    <source>
        <strain evidence="5">PS1010</strain>
    </source>
</reference>
<comment type="caution">
    <text evidence="5">The sequence shown here is derived from an EMBL/GenBank/DDBJ whole genome shotgun (WGS) entry which is preliminary data.</text>
</comment>
<comment type="similarity">
    <text evidence="4">Belongs to the class V-like SAM-binding methyltransferase superfamily. SETD3 actin-histidine methyltransferase family.</text>
</comment>
<comment type="catalytic activity">
    <reaction evidence="4">
        <text>L-histidyl-[protein] + S-adenosyl-L-methionine = N(tele)-methyl-L-histidyl-[protein] + S-adenosyl-L-homocysteine + H(+)</text>
        <dbReference type="Rhea" id="RHEA:19369"/>
        <dbReference type="Rhea" id="RHEA-COMP:9745"/>
        <dbReference type="Rhea" id="RHEA-COMP:11600"/>
        <dbReference type="ChEBI" id="CHEBI:15378"/>
        <dbReference type="ChEBI" id="CHEBI:16367"/>
        <dbReference type="ChEBI" id="CHEBI:29979"/>
        <dbReference type="ChEBI" id="CHEBI:57856"/>
        <dbReference type="ChEBI" id="CHEBI:59789"/>
        <dbReference type="EC" id="2.1.1.85"/>
    </reaction>
</comment>
<dbReference type="PANTHER" id="PTHR13271:SF47">
    <property type="entry name" value="ACTIN-HISTIDINE N-METHYLTRANSFERASE"/>
    <property type="match status" value="1"/>
</dbReference>
<gene>
    <name evidence="5" type="ORF">CAMP_LOCUS8417</name>
</gene>
<dbReference type="InterPro" id="IPR046341">
    <property type="entry name" value="SET_dom_sf"/>
</dbReference>
<dbReference type="AlphaFoldDB" id="A0A9P1N2T0"/>